<reference evidence="3 4" key="1">
    <citation type="submission" date="2022-07" db="EMBL/GenBank/DDBJ databases">
        <authorList>
            <person name="Li W.-J."/>
            <person name="Deng Q.-Q."/>
        </authorList>
    </citation>
    <scope>NUCLEOTIDE SEQUENCE [LARGE SCALE GENOMIC DNA]</scope>
    <source>
        <strain evidence="3 4">SYSU M60028</strain>
    </source>
</reference>
<keyword evidence="2" id="KW-0812">Transmembrane</keyword>
<keyword evidence="4" id="KW-1185">Reference proteome</keyword>
<evidence type="ECO:0000313" key="4">
    <source>
        <dbReference type="Proteomes" id="UP001205890"/>
    </source>
</evidence>
<comment type="caution">
    <text evidence="3">The sequence shown here is derived from an EMBL/GenBank/DDBJ whole genome shotgun (WGS) entry which is preliminary data.</text>
</comment>
<dbReference type="EMBL" id="JANCLU010000002">
    <property type="protein sequence ID" value="MCP8937441.1"/>
    <property type="molecule type" value="Genomic_DNA"/>
</dbReference>
<gene>
    <name evidence="3" type="ORF">NK718_02850</name>
</gene>
<keyword evidence="2" id="KW-1133">Transmembrane helix</keyword>
<protein>
    <submittedName>
        <fullName evidence="3">Uncharacterized protein</fullName>
    </submittedName>
</protein>
<accession>A0ABT1L7H7</accession>
<keyword evidence="2" id="KW-0472">Membrane</keyword>
<feature type="compositionally biased region" description="Basic and acidic residues" evidence="1">
    <location>
        <begin position="16"/>
        <end position="29"/>
    </location>
</feature>
<evidence type="ECO:0000256" key="1">
    <source>
        <dbReference type="SAM" id="MobiDB-lite"/>
    </source>
</evidence>
<evidence type="ECO:0000313" key="3">
    <source>
        <dbReference type="EMBL" id="MCP8937441.1"/>
    </source>
</evidence>
<feature type="transmembrane region" description="Helical" evidence="2">
    <location>
        <begin position="86"/>
        <end position="107"/>
    </location>
</feature>
<dbReference type="RefSeq" id="WP_254738436.1">
    <property type="nucleotide sequence ID" value="NZ_JANCLU010000002.1"/>
</dbReference>
<feature type="region of interest" description="Disordered" evidence="1">
    <location>
        <begin position="1"/>
        <end position="83"/>
    </location>
</feature>
<organism evidence="3 4">
    <name type="scientific">Alsobacter ponti</name>
    <dbReference type="NCBI Taxonomy" id="2962936"/>
    <lineage>
        <taxon>Bacteria</taxon>
        <taxon>Pseudomonadati</taxon>
        <taxon>Pseudomonadota</taxon>
        <taxon>Alphaproteobacteria</taxon>
        <taxon>Hyphomicrobiales</taxon>
        <taxon>Alsobacteraceae</taxon>
        <taxon>Alsobacter</taxon>
    </lineage>
</organism>
<sequence>MASDTRPGAPAGRTTEGLRAEIDSGRTGDKVAFSDPAAAPLGADDEAAGHPPGPEEVALAWRQERLPSDARGAPARPDQSGRGWSTSVMVATILATAVIVALGAAWMM</sequence>
<name>A0ABT1L7H7_9HYPH</name>
<proteinExistence type="predicted"/>
<dbReference type="Proteomes" id="UP001205890">
    <property type="component" value="Unassembled WGS sequence"/>
</dbReference>
<evidence type="ECO:0000256" key="2">
    <source>
        <dbReference type="SAM" id="Phobius"/>
    </source>
</evidence>